<dbReference type="GO" id="GO:0042147">
    <property type="term" value="P:retrograde transport, endosome to Golgi"/>
    <property type="evidence" value="ECO:0007669"/>
    <property type="project" value="TreeGrafter"/>
</dbReference>
<feature type="compositionally biased region" description="Low complexity" evidence="3">
    <location>
        <begin position="259"/>
        <end position="270"/>
    </location>
</feature>
<dbReference type="GO" id="GO:0071203">
    <property type="term" value="C:WASH complex"/>
    <property type="evidence" value="ECO:0007669"/>
    <property type="project" value="InterPro"/>
</dbReference>
<dbReference type="GO" id="GO:0006887">
    <property type="term" value="P:exocytosis"/>
    <property type="evidence" value="ECO:0007669"/>
    <property type="project" value="TreeGrafter"/>
</dbReference>
<dbReference type="GO" id="GO:0055037">
    <property type="term" value="C:recycling endosome"/>
    <property type="evidence" value="ECO:0007669"/>
    <property type="project" value="TreeGrafter"/>
</dbReference>
<dbReference type="EMBL" id="MNPL01001721">
    <property type="protein sequence ID" value="OQR78871.1"/>
    <property type="molecule type" value="Genomic_DNA"/>
</dbReference>
<accession>A0A1V9XZH1</accession>
<dbReference type="OrthoDB" id="307871at2759"/>
<dbReference type="AlphaFoldDB" id="A0A1V9XZH1"/>
<sequence>MVVDVNPVYYDVPWPHLSATMEVQLEQLEKAGTCLAEAVNQRTIEYQQRATAIRQRLEIAKKKIEHIAKAKQGIVIYSPGSYPVPHEKQTETFKRLFPKGPIVCAKTLDNVHRPLTSGHTKLKDGLQFLDIHRARDDSDSLRLAPRGLGNVRKRNLRSVADILIFNTTINPYSEGPPVQEKVTDGSEELDGNSDRNDQDVSNSEKPNPELTLPTLKDFSNSDGDSIEYHPVVGSTPVLLFPSDLPLDGFITDLPGDGLRSSSRIQRSSTSLGGENSMLHLPDISDNTLIDTPTSITLPVIASPSVTSSAAASPPLLPTAAGL</sequence>
<dbReference type="GO" id="GO:0003779">
    <property type="term" value="F:actin binding"/>
    <property type="evidence" value="ECO:0007669"/>
    <property type="project" value="UniProtKB-KW"/>
</dbReference>
<dbReference type="InParanoid" id="A0A1V9XZH1"/>
<gene>
    <name evidence="5" type="ORF">BIW11_06116</name>
</gene>
<reference evidence="5 6" key="1">
    <citation type="journal article" date="2017" name="Gigascience">
        <title>Draft genome of the honey bee ectoparasitic mite, Tropilaelaps mercedesae, is shaped by the parasitic life history.</title>
        <authorList>
            <person name="Dong X."/>
            <person name="Armstrong S.D."/>
            <person name="Xia D."/>
            <person name="Makepeace B.L."/>
            <person name="Darby A.C."/>
            <person name="Kadowaki T."/>
        </authorList>
    </citation>
    <scope>NUCLEOTIDE SEQUENCE [LARGE SCALE GENOMIC DNA]</scope>
    <source>
        <strain evidence="5">Wuxi-XJTLU</strain>
    </source>
</reference>
<dbReference type="GO" id="GO:0034314">
    <property type="term" value="P:Arp2/3 complex-mediated actin nucleation"/>
    <property type="evidence" value="ECO:0007669"/>
    <property type="project" value="InterPro"/>
</dbReference>
<dbReference type="PANTHER" id="PTHR23331">
    <property type="entry name" value="CXYORF1"/>
    <property type="match status" value="1"/>
</dbReference>
<dbReference type="GO" id="GO:0005769">
    <property type="term" value="C:early endosome"/>
    <property type="evidence" value="ECO:0007669"/>
    <property type="project" value="InterPro"/>
</dbReference>
<dbReference type="GO" id="GO:0032456">
    <property type="term" value="P:endocytic recycling"/>
    <property type="evidence" value="ECO:0007669"/>
    <property type="project" value="TreeGrafter"/>
</dbReference>
<dbReference type="GO" id="GO:0043014">
    <property type="term" value="F:alpha-tubulin binding"/>
    <property type="evidence" value="ECO:0007669"/>
    <property type="project" value="InterPro"/>
</dbReference>
<name>A0A1V9XZH1_9ACAR</name>
<feature type="region of interest" description="Disordered" evidence="3">
    <location>
        <begin position="173"/>
        <end position="214"/>
    </location>
</feature>
<dbReference type="Pfam" id="PF11945">
    <property type="entry name" value="WASH_WAHD"/>
    <property type="match status" value="1"/>
</dbReference>
<evidence type="ECO:0000256" key="2">
    <source>
        <dbReference type="ARBA" id="ARBA00023203"/>
    </source>
</evidence>
<evidence type="ECO:0000259" key="4">
    <source>
        <dbReference type="Pfam" id="PF11945"/>
    </source>
</evidence>
<dbReference type="STRING" id="418985.A0A1V9XZH1"/>
<feature type="non-terminal residue" evidence="5">
    <location>
        <position position="322"/>
    </location>
</feature>
<dbReference type="GO" id="GO:0043015">
    <property type="term" value="F:gamma-tubulin binding"/>
    <property type="evidence" value="ECO:0007669"/>
    <property type="project" value="TreeGrafter"/>
</dbReference>
<evidence type="ECO:0000313" key="6">
    <source>
        <dbReference type="Proteomes" id="UP000192247"/>
    </source>
</evidence>
<comment type="caution">
    <text evidence="5">The sequence shown here is derived from an EMBL/GenBank/DDBJ whole genome shotgun (WGS) entry which is preliminary data.</text>
</comment>
<evidence type="ECO:0000256" key="3">
    <source>
        <dbReference type="SAM" id="MobiDB-lite"/>
    </source>
</evidence>
<feature type="domain" description="WASH1 WAHD" evidence="4">
    <location>
        <begin position="24"/>
        <end position="286"/>
    </location>
</feature>
<dbReference type="GO" id="GO:0005829">
    <property type="term" value="C:cytosol"/>
    <property type="evidence" value="ECO:0007669"/>
    <property type="project" value="GOC"/>
</dbReference>
<protein>
    <submittedName>
        <fullName evidence="5">WAS protein family1-like</fullName>
    </submittedName>
</protein>
<dbReference type="InterPro" id="IPR021854">
    <property type="entry name" value="WASH1_WAHD"/>
</dbReference>
<dbReference type="FunCoup" id="A0A1V9XZH1">
    <property type="interactions" value="903"/>
</dbReference>
<evidence type="ECO:0000313" key="5">
    <source>
        <dbReference type="EMBL" id="OQR78871.1"/>
    </source>
</evidence>
<comment type="similarity">
    <text evidence="1">Belongs to the WASH1 family.</text>
</comment>
<proteinExistence type="inferred from homology"/>
<keyword evidence="2" id="KW-0009">Actin-binding</keyword>
<dbReference type="InterPro" id="IPR028290">
    <property type="entry name" value="WASH1"/>
</dbReference>
<feature type="region of interest" description="Disordered" evidence="3">
    <location>
        <begin position="258"/>
        <end position="278"/>
    </location>
</feature>
<dbReference type="Proteomes" id="UP000192247">
    <property type="component" value="Unassembled WGS sequence"/>
</dbReference>
<dbReference type="PANTHER" id="PTHR23331:SF1">
    <property type="entry name" value="WASH COMPLEX SUBUNIT 1"/>
    <property type="match status" value="1"/>
</dbReference>
<keyword evidence="6" id="KW-1185">Reference proteome</keyword>
<organism evidence="5 6">
    <name type="scientific">Tropilaelaps mercedesae</name>
    <dbReference type="NCBI Taxonomy" id="418985"/>
    <lineage>
        <taxon>Eukaryota</taxon>
        <taxon>Metazoa</taxon>
        <taxon>Ecdysozoa</taxon>
        <taxon>Arthropoda</taxon>
        <taxon>Chelicerata</taxon>
        <taxon>Arachnida</taxon>
        <taxon>Acari</taxon>
        <taxon>Parasitiformes</taxon>
        <taxon>Mesostigmata</taxon>
        <taxon>Gamasina</taxon>
        <taxon>Dermanyssoidea</taxon>
        <taxon>Laelapidae</taxon>
        <taxon>Tropilaelaps</taxon>
    </lineage>
</organism>
<evidence type="ECO:0000256" key="1">
    <source>
        <dbReference type="ARBA" id="ARBA00005602"/>
    </source>
</evidence>